<sequence>MKIRQAQTSATYILPDPGELNKRVLIRQRVDMPADNFGVEPQYPVAFRAWAKVIQTSATTWQETAQIGDAITHYITIRYRRGITADYEVVCDDSVYRVKRQRDLNGARRFLLLECTELGECRQSHGGSNGDSLFSR</sequence>
<dbReference type="NCBIfam" id="TIGR01563">
    <property type="entry name" value="gp16_SPP1"/>
    <property type="match status" value="1"/>
</dbReference>
<organism evidence="1 2">
    <name type="scientific">Escherichia coli</name>
    <dbReference type="NCBI Taxonomy" id="562"/>
    <lineage>
        <taxon>Bacteria</taxon>
        <taxon>Pseudomonadati</taxon>
        <taxon>Pseudomonadota</taxon>
        <taxon>Gammaproteobacteria</taxon>
        <taxon>Enterobacterales</taxon>
        <taxon>Enterobacteriaceae</taxon>
        <taxon>Escherichia</taxon>
    </lineage>
</organism>
<dbReference type="Pfam" id="PF05521">
    <property type="entry name" value="Phage_HCP"/>
    <property type="match status" value="1"/>
</dbReference>
<dbReference type="InterPro" id="IPR008767">
    <property type="entry name" value="Phage_SPP1_head-tail_adaptor"/>
</dbReference>
<dbReference type="Proteomes" id="UP000523388">
    <property type="component" value="Unassembled WGS sequence"/>
</dbReference>
<name>A0A0B1MGC3_ECOLX</name>
<dbReference type="InterPro" id="IPR038666">
    <property type="entry name" value="SSP1_head-tail_sf"/>
</dbReference>
<dbReference type="Gene3D" id="2.40.10.270">
    <property type="entry name" value="Bacteriophage SPP1 head-tail adaptor protein"/>
    <property type="match status" value="1"/>
</dbReference>
<proteinExistence type="predicted"/>
<comment type="caution">
    <text evidence="1">The sequence shown here is derived from an EMBL/GenBank/DDBJ whole genome shotgun (WGS) entry which is preliminary data.</text>
</comment>
<evidence type="ECO:0000313" key="1">
    <source>
        <dbReference type="EMBL" id="EFA9848524.1"/>
    </source>
</evidence>
<evidence type="ECO:0000313" key="2">
    <source>
        <dbReference type="Proteomes" id="UP000523388"/>
    </source>
</evidence>
<reference evidence="1 2" key="1">
    <citation type="submission" date="2018-08" db="EMBL/GenBank/DDBJ databases">
        <authorList>
            <consortium name="GenomeTrakr network: Whole genome sequencing for foodborne pathogen traceback"/>
        </authorList>
    </citation>
    <scope>NUCLEOTIDE SEQUENCE [LARGE SCALE GENOMIC DNA]</scope>
    <source>
        <strain evidence="1 2">AZ-TG102963</strain>
    </source>
</reference>
<dbReference type="RefSeq" id="WP_021567864.1">
    <property type="nucleotide sequence ID" value="NZ_AP022533.1"/>
</dbReference>
<dbReference type="AlphaFoldDB" id="A0A0B1MGC3"/>
<protein>
    <submittedName>
        <fullName evidence="1">Phage head closure protein</fullName>
    </submittedName>
</protein>
<accession>A0A0B1MGC3</accession>
<gene>
    <name evidence="1" type="ORF">C1Q91_005053</name>
</gene>
<dbReference type="EMBL" id="AASCJS010000057">
    <property type="protein sequence ID" value="EFA9848524.1"/>
    <property type="molecule type" value="Genomic_DNA"/>
</dbReference>